<feature type="region of interest" description="Disordered" evidence="5">
    <location>
        <begin position="73"/>
        <end position="103"/>
    </location>
</feature>
<evidence type="ECO:0000259" key="6">
    <source>
        <dbReference type="Pfam" id="PF06472"/>
    </source>
</evidence>
<dbReference type="GO" id="GO:0005324">
    <property type="term" value="F:long-chain fatty acid transmembrane transporter activity"/>
    <property type="evidence" value="ECO:0007669"/>
    <property type="project" value="TreeGrafter"/>
</dbReference>
<dbReference type="GO" id="GO:0140359">
    <property type="term" value="F:ABC-type transporter activity"/>
    <property type="evidence" value="ECO:0007669"/>
    <property type="project" value="InterPro"/>
</dbReference>
<reference evidence="7" key="1">
    <citation type="submission" date="2019-12" db="EMBL/GenBank/DDBJ databases">
        <title>Genome sequencing and annotation of Brassica cretica.</title>
        <authorList>
            <person name="Studholme D.J."/>
            <person name="Sarris P."/>
        </authorList>
    </citation>
    <scope>NUCLEOTIDE SEQUENCE</scope>
    <source>
        <strain evidence="7">PFS-109/04</strain>
        <tissue evidence="7">Leaf</tissue>
    </source>
</reference>
<evidence type="ECO:0000256" key="2">
    <source>
        <dbReference type="ARBA" id="ARBA00022692"/>
    </source>
</evidence>
<dbReference type="EMBL" id="QGKX02001521">
    <property type="protein sequence ID" value="KAF3510283.1"/>
    <property type="molecule type" value="Genomic_DNA"/>
</dbReference>
<feature type="domain" description="ABC transmembrane type-1" evidence="6">
    <location>
        <begin position="11"/>
        <end position="60"/>
    </location>
</feature>
<dbReference type="GO" id="GO:0015910">
    <property type="term" value="P:long-chain fatty acid import into peroxisome"/>
    <property type="evidence" value="ECO:0007669"/>
    <property type="project" value="TreeGrafter"/>
</dbReference>
<proteinExistence type="predicted"/>
<gene>
    <name evidence="7" type="ORF">F2Q69_00008664</name>
</gene>
<evidence type="ECO:0000256" key="4">
    <source>
        <dbReference type="ARBA" id="ARBA00023136"/>
    </source>
</evidence>
<dbReference type="GO" id="GO:0006635">
    <property type="term" value="P:fatty acid beta-oxidation"/>
    <property type="evidence" value="ECO:0007669"/>
    <property type="project" value="TreeGrafter"/>
</dbReference>
<dbReference type="Proteomes" id="UP000712600">
    <property type="component" value="Unassembled WGS sequence"/>
</dbReference>
<accession>A0A8S9PBM7</accession>
<keyword evidence="2" id="KW-0812">Transmembrane</keyword>
<evidence type="ECO:0000256" key="5">
    <source>
        <dbReference type="SAM" id="MobiDB-lite"/>
    </source>
</evidence>
<evidence type="ECO:0000313" key="8">
    <source>
        <dbReference type="Proteomes" id="UP000712600"/>
    </source>
</evidence>
<dbReference type="GO" id="GO:0007031">
    <property type="term" value="P:peroxisome organization"/>
    <property type="evidence" value="ECO:0007669"/>
    <property type="project" value="TreeGrafter"/>
</dbReference>
<evidence type="ECO:0000256" key="1">
    <source>
        <dbReference type="ARBA" id="ARBA00022448"/>
    </source>
</evidence>
<comment type="caution">
    <text evidence="7">The sequence shown here is derived from an EMBL/GenBank/DDBJ whole genome shotgun (WGS) entry which is preliminary data.</text>
</comment>
<dbReference type="PANTHER" id="PTHR11384:SF56">
    <property type="entry name" value="ABC TRANSPORTER D FAMILY MEMBER 1"/>
    <property type="match status" value="1"/>
</dbReference>
<dbReference type="GO" id="GO:0042760">
    <property type="term" value="P:very long-chain fatty acid catabolic process"/>
    <property type="evidence" value="ECO:0007669"/>
    <property type="project" value="TreeGrafter"/>
</dbReference>
<organism evidence="7 8">
    <name type="scientific">Brassica cretica</name>
    <name type="common">Mustard</name>
    <dbReference type="NCBI Taxonomy" id="69181"/>
    <lineage>
        <taxon>Eukaryota</taxon>
        <taxon>Viridiplantae</taxon>
        <taxon>Streptophyta</taxon>
        <taxon>Embryophyta</taxon>
        <taxon>Tracheophyta</taxon>
        <taxon>Spermatophyta</taxon>
        <taxon>Magnoliopsida</taxon>
        <taxon>eudicotyledons</taxon>
        <taxon>Gunneridae</taxon>
        <taxon>Pentapetalae</taxon>
        <taxon>rosids</taxon>
        <taxon>malvids</taxon>
        <taxon>Brassicales</taxon>
        <taxon>Brassicaceae</taxon>
        <taxon>Brassiceae</taxon>
        <taxon>Brassica</taxon>
    </lineage>
</organism>
<keyword evidence="1" id="KW-0813">Transport</keyword>
<feature type="compositionally biased region" description="Basic and acidic residues" evidence="5">
    <location>
        <begin position="73"/>
        <end position="97"/>
    </location>
</feature>
<evidence type="ECO:0000256" key="3">
    <source>
        <dbReference type="ARBA" id="ARBA00022989"/>
    </source>
</evidence>
<keyword evidence="3" id="KW-1133">Transmembrane helix</keyword>
<keyword evidence="4" id="KW-0472">Membrane</keyword>
<dbReference type="PANTHER" id="PTHR11384">
    <property type="entry name" value="ATP-BINDING CASSETTE, SUB-FAMILY D MEMBER"/>
    <property type="match status" value="1"/>
</dbReference>
<dbReference type="AlphaFoldDB" id="A0A8S9PBM7"/>
<dbReference type="Pfam" id="PF06472">
    <property type="entry name" value="ABC_membrane_2"/>
    <property type="match status" value="1"/>
</dbReference>
<protein>
    <recommendedName>
        <fullName evidence="6">ABC transmembrane type-1 domain-containing protein</fullName>
    </recommendedName>
</protein>
<dbReference type="InterPro" id="IPR011527">
    <property type="entry name" value="ABC1_TM_dom"/>
</dbReference>
<dbReference type="InterPro" id="IPR050835">
    <property type="entry name" value="ABC_transporter_sub-D"/>
</dbReference>
<evidence type="ECO:0000313" key="7">
    <source>
        <dbReference type="EMBL" id="KAF3510283.1"/>
    </source>
</evidence>
<sequence>MEQIIFRDVVSTGNTIDADQRLTRDLEKLTTDLSGLLTGMVKPSVDILTFTWRMKLLTGQFVLDRGLRFPELSLREGDEEEERQRDLDGLKSEREGDLETEGE</sequence>
<dbReference type="GO" id="GO:0005778">
    <property type="term" value="C:peroxisomal membrane"/>
    <property type="evidence" value="ECO:0007669"/>
    <property type="project" value="TreeGrafter"/>
</dbReference>
<name>A0A8S9PBM7_BRACR</name>
<dbReference type="GO" id="GO:0005524">
    <property type="term" value="F:ATP binding"/>
    <property type="evidence" value="ECO:0007669"/>
    <property type="project" value="InterPro"/>
</dbReference>